<evidence type="ECO:0000259" key="2">
    <source>
        <dbReference type="SMART" id="SM00899"/>
    </source>
</evidence>
<dbReference type="SMART" id="SM00899">
    <property type="entry name" value="FeoA"/>
    <property type="match status" value="1"/>
</dbReference>
<dbReference type="InterPro" id="IPR053184">
    <property type="entry name" value="FeoA-like"/>
</dbReference>
<reference evidence="3 4" key="1">
    <citation type="journal article" date="2012" name="Extremophiles">
        <title>Thermotomaculum hydrothermale gen. nov., sp. nov., a novel heterotrophic thermophile within the phylum Acidobacteria from a deep-sea hydrothermal vent chimney in the Southern Okinawa Trough.</title>
        <authorList>
            <person name="Izumi H."/>
            <person name="Nunoura T."/>
            <person name="Miyazaki M."/>
            <person name="Mino S."/>
            <person name="Toki T."/>
            <person name="Takai K."/>
            <person name="Sako Y."/>
            <person name="Sawabe T."/>
            <person name="Nakagawa S."/>
        </authorList>
    </citation>
    <scope>NUCLEOTIDE SEQUENCE [LARGE SCALE GENOMIC DNA]</scope>
    <source>
        <strain evidence="3 4">AC55</strain>
    </source>
</reference>
<evidence type="ECO:0000256" key="1">
    <source>
        <dbReference type="ARBA" id="ARBA00023004"/>
    </source>
</evidence>
<dbReference type="Pfam" id="PF04023">
    <property type="entry name" value="FeoA"/>
    <property type="match status" value="1"/>
</dbReference>
<dbReference type="InterPro" id="IPR008988">
    <property type="entry name" value="Transcriptional_repressor_C"/>
</dbReference>
<dbReference type="InterPro" id="IPR038157">
    <property type="entry name" value="FeoA_core_dom"/>
</dbReference>
<dbReference type="EMBL" id="AP017470">
    <property type="protein sequence ID" value="BBB31899.1"/>
    <property type="molecule type" value="Genomic_DNA"/>
</dbReference>
<dbReference type="Gene3D" id="2.30.30.90">
    <property type="match status" value="1"/>
</dbReference>
<dbReference type="AlphaFoldDB" id="A0A7R6PG03"/>
<evidence type="ECO:0000313" key="4">
    <source>
        <dbReference type="Proteomes" id="UP000595564"/>
    </source>
</evidence>
<dbReference type="SUPFAM" id="SSF50037">
    <property type="entry name" value="C-terminal domain of transcriptional repressors"/>
    <property type="match status" value="1"/>
</dbReference>
<gene>
    <name evidence="3" type="ORF">TTHT_0278</name>
</gene>
<dbReference type="PANTHER" id="PTHR43151">
    <property type="entry name" value="FEOA FAMILY PROTEIN"/>
    <property type="match status" value="1"/>
</dbReference>
<keyword evidence="4" id="KW-1185">Reference proteome</keyword>
<protein>
    <submittedName>
        <fullName evidence="3">Fur family transcriptional regulator, ferric uptake regulator</fullName>
    </submittedName>
</protein>
<proteinExistence type="predicted"/>
<dbReference type="RefSeq" id="WP_201328233.1">
    <property type="nucleotide sequence ID" value="NZ_AP017470.1"/>
</dbReference>
<dbReference type="GO" id="GO:0046914">
    <property type="term" value="F:transition metal ion binding"/>
    <property type="evidence" value="ECO:0007669"/>
    <property type="project" value="InterPro"/>
</dbReference>
<keyword evidence="1" id="KW-0408">Iron</keyword>
<organism evidence="3 4">
    <name type="scientific">Thermotomaculum hydrothermale</name>
    <dbReference type="NCBI Taxonomy" id="981385"/>
    <lineage>
        <taxon>Bacteria</taxon>
        <taxon>Pseudomonadati</taxon>
        <taxon>Acidobacteriota</taxon>
        <taxon>Holophagae</taxon>
        <taxon>Thermotomaculales</taxon>
        <taxon>Thermotomaculaceae</taxon>
        <taxon>Thermotomaculum</taxon>
    </lineage>
</organism>
<dbReference type="KEGG" id="thyd:TTHT_0278"/>
<evidence type="ECO:0000313" key="3">
    <source>
        <dbReference type="EMBL" id="BBB31899.1"/>
    </source>
</evidence>
<name>A0A7R6PG03_9BACT</name>
<feature type="domain" description="Ferrous iron transporter FeoA-like" evidence="2">
    <location>
        <begin position="2"/>
        <end position="73"/>
    </location>
</feature>
<dbReference type="Proteomes" id="UP000595564">
    <property type="component" value="Chromosome"/>
</dbReference>
<sequence length="75" mass="8120">MTSLLELEQGDKAIIKGFIGGYRFQVQLNNLGIHEGDEIEIKKKGAFGPLLISVHNSNVALGRGVAAKVMVEKVE</sequence>
<accession>A0A7R6PG03</accession>
<dbReference type="InterPro" id="IPR007167">
    <property type="entry name" value="Fe-transptr_FeoA-like"/>
</dbReference>
<dbReference type="PANTHER" id="PTHR43151:SF1">
    <property type="entry name" value="SSR2333 PROTEIN"/>
    <property type="match status" value="1"/>
</dbReference>